<keyword evidence="4" id="KW-1185">Reference proteome</keyword>
<evidence type="ECO:0000313" key="4">
    <source>
        <dbReference type="Proteomes" id="UP001557484"/>
    </source>
</evidence>
<dbReference type="RefSeq" id="WP_368375212.1">
    <property type="nucleotide sequence ID" value="NZ_JBFRYB010000001.1"/>
</dbReference>
<evidence type="ECO:0000256" key="1">
    <source>
        <dbReference type="SAM" id="Phobius"/>
    </source>
</evidence>
<keyword evidence="1" id="KW-1133">Transmembrane helix</keyword>
<proteinExistence type="predicted"/>
<feature type="transmembrane region" description="Helical" evidence="1">
    <location>
        <begin position="127"/>
        <end position="147"/>
    </location>
</feature>
<keyword evidence="1" id="KW-0472">Membrane</keyword>
<sequence length="283" mass="30984">MNTINTTPKSIQCPQCKTRFRVKAEQLLLADGLVRCSVCMSIFSGIDEHTDASILLTDLDDKTLNTDRELEQAPSPTPNIETTLKDLNAEDDGALSGEPPELDLLTGLSTVNHDFEYHQPRRGGVQWFWLVANTIALVVLIGQIALWQKASLFASPIGDELRKLCPLHPSICEDPAQKRSSAVTDVVSTKLVVRKHPSIDNALLVDTILLNRGPASTSFPELKLRFSDINDRTIATRSFKPAEYLAGELTADASLASQQPVHIALEIVDPGPAAVNYQLQLLP</sequence>
<dbReference type="EMBL" id="JBFRYB010000001">
    <property type="protein sequence ID" value="MEX1665103.1"/>
    <property type="molecule type" value="Genomic_DNA"/>
</dbReference>
<reference evidence="3 4" key="1">
    <citation type="journal article" date="2011" name="Int. J. Syst. Evol. Microbiol.">
        <title>Zhongshania antarctica gen. nov., sp. nov. and Zhongshania guokunii sp. nov., gammaproteobacteria respectively isolated from coastal attached (fast) ice and surface seawater of the Antarctic.</title>
        <authorList>
            <person name="Li H.J."/>
            <person name="Zhang X.Y."/>
            <person name="Chen C.X."/>
            <person name="Zhang Y.J."/>
            <person name="Gao Z.M."/>
            <person name="Yu Y."/>
            <person name="Chen X.L."/>
            <person name="Chen B."/>
            <person name="Zhang Y.Z."/>
        </authorList>
    </citation>
    <scope>NUCLEOTIDE SEQUENCE [LARGE SCALE GENOMIC DNA]</scope>
    <source>
        <strain evidence="3 4">R06B22</strain>
    </source>
</reference>
<comment type="caution">
    <text evidence="3">The sequence shown here is derived from an EMBL/GenBank/DDBJ whole genome shotgun (WGS) entry which is preliminary data.</text>
</comment>
<evidence type="ECO:0000313" key="3">
    <source>
        <dbReference type="EMBL" id="MEX1665103.1"/>
    </source>
</evidence>
<dbReference type="InterPro" id="IPR011723">
    <property type="entry name" value="Znf/thioredoxin_put"/>
</dbReference>
<name>A0ABV3TU22_9GAMM</name>
<keyword evidence="1" id="KW-0812">Transmembrane</keyword>
<dbReference type="Pfam" id="PF11906">
    <property type="entry name" value="DUF3426"/>
    <property type="match status" value="1"/>
</dbReference>
<organism evidence="3 4">
    <name type="scientific">Zhongshania arctica</name>
    <dbReference type="NCBI Taxonomy" id="3238302"/>
    <lineage>
        <taxon>Bacteria</taxon>
        <taxon>Pseudomonadati</taxon>
        <taxon>Pseudomonadota</taxon>
        <taxon>Gammaproteobacteria</taxon>
        <taxon>Cellvibrionales</taxon>
        <taxon>Spongiibacteraceae</taxon>
        <taxon>Zhongshania</taxon>
    </lineage>
</organism>
<dbReference type="NCBIfam" id="TIGR02098">
    <property type="entry name" value="MJ0042_CXXC"/>
    <property type="match status" value="1"/>
</dbReference>
<protein>
    <submittedName>
        <fullName evidence="3">Zinc-ribbon and DUF3426 domain-containing protein</fullName>
    </submittedName>
</protein>
<dbReference type="Proteomes" id="UP001557484">
    <property type="component" value="Unassembled WGS sequence"/>
</dbReference>
<gene>
    <name evidence="3" type="ORF">AB4875_06360</name>
</gene>
<dbReference type="Pfam" id="PF13719">
    <property type="entry name" value="Zn_ribbon_5"/>
    <property type="match status" value="1"/>
</dbReference>
<evidence type="ECO:0000259" key="2">
    <source>
        <dbReference type="Pfam" id="PF13719"/>
    </source>
</evidence>
<dbReference type="InterPro" id="IPR021834">
    <property type="entry name" value="DUF3426"/>
</dbReference>
<accession>A0ABV3TU22</accession>
<feature type="domain" description="Zinc finger/thioredoxin putative" evidence="2">
    <location>
        <begin position="11"/>
        <end position="43"/>
    </location>
</feature>